<evidence type="ECO:0000313" key="1">
    <source>
        <dbReference type="EMBL" id="AGS52927.1"/>
    </source>
</evidence>
<proteinExistence type="predicted"/>
<dbReference type="AlphaFoldDB" id="A0A806KE66"/>
<protein>
    <submittedName>
        <fullName evidence="1">Uncharacterized protein</fullName>
    </submittedName>
</protein>
<sequence length="115" mass="13606">MRRYYLRRRSNNGNWTAIIMNANTRKPAFSRSTGTSNKKQADAIAQGWLVNGLPDSNRITKDKNQLRNIAFTDYCRRIWDFDTSEYLKWKVKELQGFLRGSFWTDRRLPTLTGLR</sequence>
<name>A0A806KE66_9BACT</name>
<dbReference type="EMBL" id="JQ844216">
    <property type="protein sequence ID" value="AGS52927.1"/>
    <property type="molecule type" value="Genomic_DNA"/>
</dbReference>
<accession>A0A806KE66</accession>
<reference evidence="1" key="1">
    <citation type="submission" date="2012-03" db="EMBL/GenBank/DDBJ databases">
        <title>Functional metagenomics reveals considerable lignocellulase gene clusters in the gut microbiome of a wood-feeding higher termite.</title>
        <authorList>
            <person name="Liu N."/>
        </authorList>
    </citation>
    <scope>NUCLEOTIDE SEQUENCE</scope>
</reference>
<organism evidence="1">
    <name type="scientific">uncultured bacterium contig00019</name>
    <dbReference type="NCBI Taxonomy" id="1181510"/>
    <lineage>
        <taxon>Bacteria</taxon>
        <taxon>environmental samples</taxon>
    </lineage>
</organism>